<keyword evidence="1" id="KW-0540">Nuclease</keyword>
<dbReference type="GO" id="GO:0003677">
    <property type="term" value="F:DNA binding"/>
    <property type="evidence" value="ECO:0007669"/>
    <property type="project" value="InterPro"/>
</dbReference>
<sequence length="236" mass="27109">MSLFRDHQRRVEAAQELKAGNVEAVVASPNSLHVQIAALRLDVERLRSHSQQRADRIAMKRDELLPKWKPWAEQYLESGEVFNNPVFSYCVIWLFDTGELEQALEWAEIAIEQGQETPENIRTDFAHFAADYMLEWAETEADNGRSVEPYFSAVSECVLEHWKVNEFVRAKYLRFAALHLLRDEDGMPSVTAISDVEKLKDADALLGKATEVNPRIQVTTLRNKIAQRLRKLAQTE</sequence>
<dbReference type="AlphaFoldDB" id="A0A1B7I4K8"/>
<keyword evidence="1" id="KW-0378">Hydrolase</keyword>
<dbReference type="Proteomes" id="UP000078504">
    <property type="component" value="Unassembled WGS sequence"/>
</dbReference>
<evidence type="ECO:0000313" key="2">
    <source>
        <dbReference type="Proteomes" id="UP000078504"/>
    </source>
</evidence>
<proteinExistence type="predicted"/>
<dbReference type="PATRIC" id="fig|1354253.4.peg.783"/>
<reference evidence="1 2" key="1">
    <citation type="submission" date="2016-04" db="EMBL/GenBank/DDBJ databases">
        <title>ATOL: Assembling a taxonomically balanced genome-scale reconstruction of the evolutionary history of the Enterobacteriaceae.</title>
        <authorList>
            <person name="Plunkett G.III."/>
            <person name="Neeno-Eckwall E.C."/>
            <person name="Glasner J.D."/>
            <person name="Perna N.T."/>
        </authorList>
    </citation>
    <scope>NUCLEOTIDE SEQUENCE [LARGE SCALE GENOMIC DNA]</scope>
    <source>
        <strain evidence="1 2">ATCC 51604</strain>
    </source>
</reference>
<keyword evidence="1" id="KW-0255">Endonuclease</keyword>
<organism evidence="1 2">
    <name type="scientific">Buttiauxella gaviniae ATCC 51604</name>
    <dbReference type="NCBI Taxonomy" id="1354253"/>
    <lineage>
        <taxon>Bacteria</taxon>
        <taxon>Pseudomonadati</taxon>
        <taxon>Pseudomonadota</taxon>
        <taxon>Gammaproteobacteria</taxon>
        <taxon>Enterobacterales</taxon>
        <taxon>Enterobacteriaceae</taxon>
        <taxon>Buttiauxella</taxon>
    </lineage>
</organism>
<accession>A0A1B7I4K8</accession>
<protein>
    <submittedName>
        <fullName evidence="1">Phage terminase endonuclease subunit</fullName>
    </submittedName>
</protein>
<gene>
    <name evidence="1" type="ORF">M977_00761</name>
</gene>
<name>A0A1B7I4K8_9ENTR</name>
<dbReference type="InterPro" id="IPR010270">
    <property type="entry name" value="Phage_P2_GpM"/>
</dbReference>
<dbReference type="RefSeq" id="WP_083962900.1">
    <property type="nucleotide sequence ID" value="NZ_LXEP01000006.1"/>
</dbReference>
<evidence type="ECO:0000313" key="1">
    <source>
        <dbReference type="EMBL" id="OAT23286.1"/>
    </source>
</evidence>
<dbReference type="Pfam" id="PF05944">
    <property type="entry name" value="Phage_term_smal"/>
    <property type="match status" value="1"/>
</dbReference>
<dbReference type="GO" id="GO:0004519">
    <property type="term" value="F:endonuclease activity"/>
    <property type="evidence" value="ECO:0007669"/>
    <property type="project" value="UniProtKB-KW"/>
</dbReference>
<dbReference type="EMBL" id="LXEP01000006">
    <property type="protein sequence ID" value="OAT23286.1"/>
    <property type="molecule type" value="Genomic_DNA"/>
</dbReference>
<comment type="caution">
    <text evidence="1">The sequence shown here is derived from an EMBL/GenBank/DDBJ whole genome shotgun (WGS) entry which is preliminary data.</text>
</comment>